<dbReference type="InParanoid" id="A0A165EUG4"/>
<gene>
    <name evidence="3" type="ORF">EXIGLDRAFT_651897</name>
</gene>
<dbReference type="SUPFAM" id="SSF51430">
    <property type="entry name" value="NAD(P)-linked oxidoreductase"/>
    <property type="match status" value="1"/>
</dbReference>
<dbReference type="Gene3D" id="3.20.20.100">
    <property type="entry name" value="NADP-dependent oxidoreductase domain"/>
    <property type="match status" value="1"/>
</dbReference>
<feature type="domain" description="NADP-dependent oxidoreductase" evidence="2">
    <location>
        <begin position="17"/>
        <end position="310"/>
    </location>
</feature>
<dbReference type="InterPro" id="IPR036812">
    <property type="entry name" value="NAD(P)_OxRdtase_dom_sf"/>
</dbReference>
<dbReference type="GO" id="GO:0005737">
    <property type="term" value="C:cytoplasm"/>
    <property type="evidence" value="ECO:0007669"/>
    <property type="project" value="TreeGrafter"/>
</dbReference>
<evidence type="ECO:0000313" key="3">
    <source>
        <dbReference type="EMBL" id="KZV87714.1"/>
    </source>
</evidence>
<dbReference type="PRINTS" id="PR00069">
    <property type="entry name" value="ALDKETRDTASE"/>
</dbReference>
<keyword evidence="4" id="KW-1185">Reference proteome</keyword>
<keyword evidence="1" id="KW-0560">Oxidoreductase</keyword>
<dbReference type="AlphaFoldDB" id="A0A165EUG4"/>
<protein>
    <submittedName>
        <fullName evidence="3">Aldo/keto reductase</fullName>
    </submittedName>
</protein>
<proteinExistence type="predicted"/>
<organism evidence="3 4">
    <name type="scientific">Exidia glandulosa HHB12029</name>
    <dbReference type="NCBI Taxonomy" id="1314781"/>
    <lineage>
        <taxon>Eukaryota</taxon>
        <taxon>Fungi</taxon>
        <taxon>Dikarya</taxon>
        <taxon>Basidiomycota</taxon>
        <taxon>Agaricomycotina</taxon>
        <taxon>Agaricomycetes</taxon>
        <taxon>Auriculariales</taxon>
        <taxon>Exidiaceae</taxon>
        <taxon>Exidia</taxon>
    </lineage>
</organism>
<dbReference type="Pfam" id="PF00248">
    <property type="entry name" value="Aldo_ket_red"/>
    <property type="match status" value="1"/>
</dbReference>
<evidence type="ECO:0000313" key="4">
    <source>
        <dbReference type="Proteomes" id="UP000077266"/>
    </source>
</evidence>
<dbReference type="PANTHER" id="PTHR43625">
    <property type="entry name" value="AFLATOXIN B1 ALDEHYDE REDUCTASE"/>
    <property type="match status" value="1"/>
</dbReference>
<dbReference type="STRING" id="1314781.A0A165EUG4"/>
<dbReference type="InterPro" id="IPR020471">
    <property type="entry name" value="AKR"/>
</dbReference>
<dbReference type="EMBL" id="KV426117">
    <property type="protein sequence ID" value="KZV87714.1"/>
    <property type="molecule type" value="Genomic_DNA"/>
</dbReference>
<accession>A0A165EUG4</accession>
<sequence length="336" mass="36758">MSTTRQLGRNGPTVSGIGLGLMGLSTAYPPVPTEEQTFALLDKAIELGCTFWDSSDVYGDNSERLKAYFEKTGNRDKVFLCTKFGITFGADGSFTSQGDAKYVRSATEKVLGRLGLPYVDLLYQHRVDPATPIEITVGAMAELVKEGKVRHLGLSECSAATLRRAHAVHPIAAVQVEYSPFALEIEENDLLKTCRELGVAIVAYSPVGRGLLTGQIRSRADFDPTDFRAHLPRFSEENFDKNLALVDKFAELAKKRGVPVGQFTLAWIASQGKDIISIPGTTKVSRLEENFGALKVEVTKEEDKQIREILTTLEGGRYPESMSGPYLYGDTPALNA</sequence>
<evidence type="ECO:0000256" key="1">
    <source>
        <dbReference type="ARBA" id="ARBA00023002"/>
    </source>
</evidence>
<dbReference type="OrthoDB" id="37537at2759"/>
<dbReference type="PANTHER" id="PTHR43625:SF40">
    <property type="entry name" value="ALDO-KETO REDUCTASE YAKC [NADP(+)]"/>
    <property type="match status" value="1"/>
</dbReference>
<dbReference type="InterPro" id="IPR050791">
    <property type="entry name" value="Aldo-Keto_reductase"/>
</dbReference>
<name>A0A165EUG4_EXIGL</name>
<dbReference type="GO" id="GO:0016491">
    <property type="term" value="F:oxidoreductase activity"/>
    <property type="evidence" value="ECO:0007669"/>
    <property type="project" value="UniProtKB-KW"/>
</dbReference>
<reference evidence="3 4" key="1">
    <citation type="journal article" date="2016" name="Mol. Biol. Evol.">
        <title>Comparative Genomics of Early-Diverging Mushroom-Forming Fungi Provides Insights into the Origins of Lignocellulose Decay Capabilities.</title>
        <authorList>
            <person name="Nagy L.G."/>
            <person name="Riley R."/>
            <person name="Tritt A."/>
            <person name="Adam C."/>
            <person name="Daum C."/>
            <person name="Floudas D."/>
            <person name="Sun H."/>
            <person name="Yadav J.S."/>
            <person name="Pangilinan J."/>
            <person name="Larsson K.H."/>
            <person name="Matsuura K."/>
            <person name="Barry K."/>
            <person name="Labutti K."/>
            <person name="Kuo R."/>
            <person name="Ohm R.A."/>
            <person name="Bhattacharya S.S."/>
            <person name="Shirouzu T."/>
            <person name="Yoshinaga Y."/>
            <person name="Martin F.M."/>
            <person name="Grigoriev I.V."/>
            <person name="Hibbett D.S."/>
        </authorList>
    </citation>
    <scope>NUCLEOTIDE SEQUENCE [LARGE SCALE GENOMIC DNA]</scope>
    <source>
        <strain evidence="3 4">HHB12029</strain>
    </source>
</reference>
<dbReference type="InterPro" id="IPR023210">
    <property type="entry name" value="NADP_OxRdtase_dom"/>
</dbReference>
<dbReference type="Proteomes" id="UP000077266">
    <property type="component" value="Unassembled WGS sequence"/>
</dbReference>
<evidence type="ECO:0000259" key="2">
    <source>
        <dbReference type="Pfam" id="PF00248"/>
    </source>
</evidence>